<proteinExistence type="predicted"/>
<dbReference type="Proteomes" id="UP000255066">
    <property type="component" value="Unassembled WGS sequence"/>
</dbReference>
<dbReference type="Proteomes" id="UP000054735">
    <property type="component" value="Unassembled WGS sequence"/>
</dbReference>
<evidence type="ECO:0000259" key="3">
    <source>
        <dbReference type="Pfam" id="PF10017"/>
    </source>
</evidence>
<dbReference type="GO" id="GO:0032259">
    <property type="term" value="P:methylation"/>
    <property type="evidence" value="ECO:0007669"/>
    <property type="project" value="UniProtKB-KW"/>
</dbReference>
<dbReference type="EC" id="2.1.1.44" evidence="5"/>
<dbReference type="STRING" id="28083.Lbir_1255"/>
<dbReference type="GO" id="GO:0052706">
    <property type="term" value="F:L-histidine N(alpha)-methyltransferase activity"/>
    <property type="evidence" value="ECO:0007669"/>
    <property type="project" value="UniProtKB-EC"/>
</dbReference>
<evidence type="ECO:0000256" key="2">
    <source>
        <dbReference type="ARBA" id="ARBA00022679"/>
    </source>
</evidence>
<dbReference type="PANTHER" id="PTHR43397">
    <property type="entry name" value="ERGOTHIONEINE BIOSYNTHESIS PROTEIN 1"/>
    <property type="match status" value="1"/>
</dbReference>
<gene>
    <name evidence="5" type="primary">egtD</name>
    <name evidence="4" type="ORF">Lbir_1255</name>
    <name evidence="5" type="ORF">NCTC12437_00372</name>
</gene>
<dbReference type="Gene3D" id="3.40.50.150">
    <property type="entry name" value="Vaccinia Virus protein VP39"/>
    <property type="match status" value="1"/>
</dbReference>
<dbReference type="SUPFAM" id="SSF53335">
    <property type="entry name" value="S-adenosyl-L-methionine-dependent methyltransferases"/>
    <property type="match status" value="1"/>
</dbReference>
<feature type="domain" description="Histidine-specific methyltransferase SAM-dependent" evidence="3">
    <location>
        <begin position="26"/>
        <end position="329"/>
    </location>
</feature>
<dbReference type="InterPro" id="IPR019257">
    <property type="entry name" value="MeTrfase_dom"/>
</dbReference>
<dbReference type="InterPro" id="IPR017804">
    <property type="entry name" value="MeTrfase_EgtD-like"/>
</dbReference>
<keyword evidence="6" id="KW-1185">Reference proteome</keyword>
<dbReference type="PIRSF" id="PIRSF018005">
    <property type="entry name" value="UCP018005"/>
    <property type="match status" value="1"/>
</dbReference>
<dbReference type="InterPro" id="IPR051128">
    <property type="entry name" value="EgtD_Methyltrsf_superfamily"/>
</dbReference>
<dbReference type="AlphaFoldDB" id="A0A378I6Y7"/>
<protein>
    <submittedName>
        <fullName evidence="5">Histidine-specific methyltransferase EgtD</fullName>
        <ecNumber evidence="5">2.1.1.44</ecNumber>
    </submittedName>
</protein>
<name>A0A378I6Y7_9GAMM</name>
<dbReference type="RefSeq" id="WP_058523334.1">
    <property type="nucleotide sequence ID" value="NZ_CAAAHV010000002.1"/>
</dbReference>
<dbReference type="NCBIfam" id="TIGR03438">
    <property type="entry name" value="egtD_ergothio"/>
    <property type="match status" value="1"/>
</dbReference>
<reference evidence="5 7" key="2">
    <citation type="submission" date="2018-06" db="EMBL/GenBank/DDBJ databases">
        <authorList>
            <consortium name="Pathogen Informatics"/>
            <person name="Doyle S."/>
        </authorList>
    </citation>
    <scope>NUCLEOTIDE SEQUENCE [LARGE SCALE GENOMIC DNA]</scope>
    <source>
        <strain evidence="5 7">NCTC12437</strain>
    </source>
</reference>
<organism evidence="5 7">
    <name type="scientific">Legionella birminghamensis</name>
    <dbReference type="NCBI Taxonomy" id="28083"/>
    <lineage>
        <taxon>Bacteria</taxon>
        <taxon>Pseudomonadati</taxon>
        <taxon>Pseudomonadota</taxon>
        <taxon>Gammaproteobacteria</taxon>
        <taxon>Legionellales</taxon>
        <taxon>Legionellaceae</taxon>
        <taxon>Legionella</taxon>
    </lineage>
</organism>
<dbReference type="Pfam" id="PF10017">
    <property type="entry name" value="Methyltransf_33"/>
    <property type="match status" value="1"/>
</dbReference>
<keyword evidence="1 5" id="KW-0489">Methyltransferase</keyword>
<evidence type="ECO:0000313" key="4">
    <source>
        <dbReference type="EMBL" id="KTC72480.1"/>
    </source>
</evidence>
<keyword evidence="2 5" id="KW-0808">Transferase</keyword>
<dbReference type="PANTHER" id="PTHR43397:SF1">
    <property type="entry name" value="ERGOTHIONEINE BIOSYNTHESIS PROTEIN 1"/>
    <property type="match status" value="1"/>
</dbReference>
<sequence>MNANLQIKTISEGKLPKNDLHEFMLDVEKGLSGRKKFISSKYFYDAKGSELFNQITRHPDYYLTKCELEILEENKREFASIFGESSFNLIELGPGEGIKSRIFLDQFLKDSLDFTYFTIDISRRYLNQIVKQFHQDLPKLKLIALNSDYFSGLHWLSQRSKRRNVVLFLGSSIGNFNPKDTETFLKNIANDLQNDDYLLIGFDLRKDIDILNKAYNDSDLITRNFNLNLLTRMNRELGAHFDLEKFQHYATYNVYSGAMESYLLSRAKQSIRIDALNRSFNFYEYEPIHVEYSYKYLIDHIEEIAHKSGFEIVKNYMDSKSYFVDSLWRVRKQSPGENSV</sequence>
<dbReference type="OrthoDB" id="5289726at2"/>
<dbReference type="EMBL" id="LNXT01000015">
    <property type="protein sequence ID" value="KTC72480.1"/>
    <property type="molecule type" value="Genomic_DNA"/>
</dbReference>
<evidence type="ECO:0000313" key="5">
    <source>
        <dbReference type="EMBL" id="STX30612.1"/>
    </source>
</evidence>
<accession>A0A378I6Y7</accession>
<reference evidence="4 6" key="1">
    <citation type="submission" date="2015-11" db="EMBL/GenBank/DDBJ databases">
        <title>Genomic analysis of 38 Legionella species identifies large and diverse effector repertoires.</title>
        <authorList>
            <person name="Burstein D."/>
            <person name="Amaro F."/>
            <person name="Zusman T."/>
            <person name="Lifshitz Z."/>
            <person name="Cohen O."/>
            <person name="Gilbert J.A."/>
            <person name="Pupko T."/>
            <person name="Shuman H.A."/>
            <person name="Segal G."/>
        </authorList>
    </citation>
    <scope>NUCLEOTIDE SEQUENCE [LARGE SCALE GENOMIC DNA]</scope>
    <source>
        <strain evidence="4 6">CDC#1407-AL-14</strain>
    </source>
</reference>
<dbReference type="InterPro" id="IPR035094">
    <property type="entry name" value="EgtD"/>
</dbReference>
<evidence type="ECO:0000256" key="1">
    <source>
        <dbReference type="ARBA" id="ARBA00022603"/>
    </source>
</evidence>
<evidence type="ECO:0000313" key="7">
    <source>
        <dbReference type="Proteomes" id="UP000255066"/>
    </source>
</evidence>
<dbReference type="InterPro" id="IPR029063">
    <property type="entry name" value="SAM-dependent_MTases_sf"/>
</dbReference>
<evidence type="ECO:0000313" key="6">
    <source>
        <dbReference type="Proteomes" id="UP000054735"/>
    </source>
</evidence>
<dbReference type="EMBL" id="UGNW01000001">
    <property type="protein sequence ID" value="STX30612.1"/>
    <property type="molecule type" value="Genomic_DNA"/>
</dbReference>